<keyword evidence="1" id="KW-0812">Transmembrane</keyword>
<gene>
    <name evidence="2" type="ORF">Mag101_11855</name>
</gene>
<feature type="transmembrane region" description="Helical" evidence="1">
    <location>
        <begin position="73"/>
        <end position="94"/>
    </location>
</feature>
<dbReference type="OrthoDB" id="5739028at2"/>
<proteinExistence type="predicted"/>
<dbReference type="Proteomes" id="UP000188219">
    <property type="component" value="Chromosome"/>
</dbReference>
<feature type="transmembrane region" description="Helical" evidence="1">
    <location>
        <begin position="43"/>
        <end position="66"/>
    </location>
</feature>
<dbReference type="KEGG" id="maga:Mag101_11855"/>
<name>A0A1Q2M7I3_9GAMM</name>
<dbReference type="RefSeq" id="WP_077405189.1">
    <property type="nucleotide sequence ID" value="NZ_CP019650.1"/>
</dbReference>
<reference evidence="2" key="1">
    <citation type="submission" date="2017-02" db="EMBL/GenBank/DDBJ databases">
        <title>Genome of Microbulbifer agarilyticus GP101.</title>
        <authorList>
            <person name="Jung J."/>
            <person name="Bae S.S."/>
            <person name="Baek K."/>
        </authorList>
    </citation>
    <scope>NUCLEOTIDE SEQUENCE [LARGE SCALE GENOMIC DNA]</scope>
    <source>
        <strain evidence="2">GP101</strain>
    </source>
</reference>
<feature type="transmembrane region" description="Helical" evidence="1">
    <location>
        <begin position="100"/>
        <end position="119"/>
    </location>
</feature>
<keyword evidence="1" id="KW-0472">Membrane</keyword>
<dbReference type="STRING" id="260552.Mag101_11855"/>
<dbReference type="EMBL" id="CP019650">
    <property type="protein sequence ID" value="AQQ68257.1"/>
    <property type="molecule type" value="Genomic_DNA"/>
</dbReference>
<dbReference type="AlphaFoldDB" id="A0A1Q2M7I3"/>
<keyword evidence="3" id="KW-1185">Reference proteome</keyword>
<protein>
    <submittedName>
        <fullName evidence="2">Uncharacterized protein</fullName>
    </submittedName>
</protein>
<evidence type="ECO:0000313" key="3">
    <source>
        <dbReference type="Proteomes" id="UP000188219"/>
    </source>
</evidence>
<evidence type="ECO:0000256" key="1">
    <source>
        <dbReference type="SAM" id="Phobius"/>
    </source>
</evidence>
<sequence length="125" mass="13551">MKNVVIGLAIGIAIAYLGVYFTGFSAAIAVPQEVAEVLSGKSFLIWEIAVTQFLGYGVIAFLLVYFSIKILRLNPWVTAIAALISCEALLFVTYTSQYTIYVPHFVVLVGCGALAAFMASRKKYA</sequence>
<evidence type="ECO:0000313" key="2">
    <source>
        <dbReference type="EMBL" id="AQQ68257.1"/>
    </source>
</evidence>
<accession>A0A1Q2M7I3</accession>
<keyword evidence="1" id="KW-1133">Transmembrane helix</keyword>
<organism evidence="2 3">
    <name type="scientific">Microbulbifer agarilyticus</name>
    <dbReference type="NCBI Taxonomy" id="260552"/>
    <lineage>
        <taxon>Bacteria</taxon>
        <taxon>Pseudomonadati</taxon>
        <taxon>Pseudomonadota</taxon>
        <taxon>Gammaproteobacteria</taxon>
        <taxon>Cellvibrionales</taxon>
        <taxon>Microbulbiferaceae</taxon>
        <taxon>Microbulbifer</taxon>
    </lineage>
</organism>